<evidence type="ECO:0000313" key="3">
    <source>
        <dbReference type="EMBL" id="STX30850.1"/>
    </source>
</evidence>
<dbReference type="InterPro" id="IPR018640">
    <property type="entry name" value="DUF2063"/>
</dbReference>
<dbReference type="Gene3D" id="1.10.150.690">
    <property type="entry name" value="DUF2063"/>
    <property type="match status" value="1"/>
</dbReference>
<evidence type="ECO:0000313" key="5">
    <source>
        <dbReference type="Proteomes" id="UP000255066"/>
    </source>
</evidence>
<dbReference type="Proteomes" id="UP000054735">
    <property type="component" value="Unassembled WGS sequence"/>
</dbReference>
<name>A0A378I7Z9_9GAMM</name>
<accession>A0A378I7Z9</accession>
<dbReference type="OrthoDB" id="4146344at2"/>
<dbReference type="STRING" id="28083.Lbir_1694"/>
<keyword evidence="4" id="KW-1185">Reference proteome</keyword>
<dbReference type="InterPro" id="IPR044922">
    <property type="entry name" value="DUF2063_N_sf"/>
</dbReference>
<dbReference type="Proteomes" id="UP000255066">
    <property type="component" value="Unassembled WGS sequence"/>
</dbReference>
<protein>
    <submittedName>
        <fullName evidence="3">Uncharacterized protein conserved in bacteria</fullName>
    </submittedName>
</protein>
<feature type="domain" description="Putative DNA-binding" evidence="1">
    <location>
        <begin position="24"/>
        <end position="97"/>
    </location>
</feature>
<dbReference type="EMBL" id="LNXT01000021">
    <property type="protein sequence ID" value="KTC71542.1"/>
    <property type="molecule type" value="Genomic_DNA"/>
</dbReference>
<sequence>MKFEELSILLQDSMLGLEPIIKSQLCQPPRGSIEDRVSIYAHGYYNRLQEALMNDYPVLVKIMGESDFHKMSRKYIDAYPSTHYSLDAFGQHLSLFLCEMTPYRKRPYLSEIAAVEWAQSAAITSPDAPLLCEDDLKKLSPEEWPSLKFYLHPSLQVIGLHWNSLLLIETAGRKRSRPRPEKLKNPQSLLIWRRQLEVCRFKPDHLGLLLINAIQSGAAFLEICDQLSNKMAEKEAAPYLVQNLHFWLNNQLLVKPE</sequence>
<organism evidence="3 5">
    <name type="scientific">Legionella birminghamensis</name>
    <dbReference type="NCBI Taxonomy" id="28083"/>
    <lineage>
        <taxon>Bacteria</taxon>
        <taxon>Pseudomonadati</taxon>
        <taxon>Pseudomonadota</taxon>
        <taxon>Gammaproteobacteria</taxon>
        <taxon>Legionellales</taxon>
        <taxon>Legionellaceae</taxon>
        <taxon>Legionella</taxon>
    </lineage>
</organism>
<dbReference type="EMBL" id="UGNW01000001">
    <property type="protein sequence ID" value="STX30850.1"/>
    <property type="molecule type" value="Genomic_DNA"/>
</dbReference>
<proteinExistence type="predicted"/>
<gene>
    <name evidence="2" type="ORF">Lbir_1694</name>
    <name evidence="3" type="ORF">NCTC12437_00617</name>
</gene>
<dbReference type="Pfam" id="PF09836">
    <property type="entry name" value="DUF2063"/>
    <property type="match status" value="1"/>
</dbReference>
<evidence type="ECO:0000313" key="2">
    <source>
        <dbReference type="EMBL" id="KTC71542.1"/>
    </source>
</evidence>
<evidence type="ECO:0000313" key="4">
    <source>
        <dbReference type="Proteomes" id="UP000054735"/>
    </source>
</evidence>
<dbReference type="RefSeq" id="WP_058523749.1">
    <property type="nucleotide sequence ID" value="NZ_CAAAHV010000019.1"/>
</dbReference>
<reference evidence="2 4" key="1">
    <citation type="submission" date="2015-11" db="EMBL/GenBank/DDBJ databases">
        <title>Genomic analysis of 38 Legionella species identifies large and diverse effector repertoires.</title>
        <authorList>
            <person name="Burstein D."/>
            <person name="Amaro F."/>
            <person name="Zusman T."/>
            <person name="Lifshitz Z."/>
            <person name="Cohen O."/>
            <person name="Gilbert J.A."/>
            <person name="Pupko T."/>
            <person name="Shuman H.A."/>
            <person name="Segal G."/>
        </authorList>
    </citation>
    <scope>NUCLEOTIDE SEQUENCE [LARGE SCALE GENOMIC DNA]</scope>
    <source>
        <strain evidence="2 4">CDC#1407-AL-14</strain>
    </source>
</reference>
<dbReference type="AlphaFoldDB" id="A0A378I7Z9"/>
<reference evidence="3 5" key="2">
    <citation type="submission" date="2018-06" db="EMBL/GenBank/DDBJ databases">
        <authorList>
            <consortium name="Pathogen Informatics"/>
            <person name="Doyle S."/>
        </authorList>
    </citation>
    <scope>NUCLEOTIDE SEQUENCE [LARGE SCALE GENOMIC DNA]</scope>
    <source>
        <strain evidence="3 5">NCTC12437</strain>
    </source>
</reference>
<evidence type="ECO:0000259" key="1">
    <source>
        <dbReference type="Pfam" id="PF09836"/>
    </source>
</evidence>